<keyword evidence="2" id="KW-0507">mRNA processing</keyword>
<feature type="compositionally biased region" description="Low complexity" evidence="4">
    <location>
        <begin position="329"/>
        <end position="348"/>
    </location>
</feature>
<keyword evidence="8" id="KW-1185">Reference proteome</keyword>
<evidence type="ECO:0000313" key="7">
    <source>
        <dbReference type="EMBL" id="KAK9830014.1"/>
    </source>
</evidence>
<evidence type="ECO:0000313" key="8">
    <source>
        <dbReference type="Proteomes" id="UP001489004"/>
    </source>
</evidence>
<dbReference type="AlphaFoldDB" id="A0AAW1R8Q8"/>
<evidence type="ECO:0000259" key="5">
    <source>
        <dbReference type="Pfam" id="PF11935"/>
    </source>
</evidence>
<dbReference type="InterPro" id="IPR021850">
    <property type="entry name" value="Symplekin/Pta1"/>
</dbReference>
<feature type="domain" description="Symplekin C-terminal" evidence="6">
    <location>
        <begin position="899"/>
        <end position="1077"/>
    </location>
</feature>
<keyword evidence="3" id="KW-0539">Nucleus</keyword>
<accession>A0AAW1R8Q8</accession>
<feature type="region of interest" description="Disordered" evidence="4">
    <location>
        <begin position="315"/>
        <end position="355"/>
    </location>
</feature>
<dbReference type="Gene3D" id="1.25.10.10">
    <property type="entry name" value="Leucine-rich Repeat Variant"/>
    <property type="match status" value="1"/>
</dbReference>
<dbReference type="GO" id="GO:0006397">
    <property type="term" value="P:mRNA processing"/>
    <property type="evidence" value="ECO:0007669"/>
    <property type="project" value="UniProtKB-KW"/>
</dbReference>
<evidence type="ECO:0000259" key="6">
    <source>
        <dbReference type="Pfam" id="PF12295"/>
    </source>
</evidence>
<dbReference type="Pfam" id="PF11935">
    <property type="entry name" value="SYMPK_PTA1_N"/>
    <property type="match status" value="1"/>
</dbReference>
<sequence>MEQTRDQAVQLLNDAKLASDANAKVDKLTGLIELVVRKQPALLQEFLPELVLLQAEPQKPVRLFLAQLLEEATAAAPEPHILVTSLRCLTALLGDAVPAVVKRSVLAANPVFRVVLAVAAGGGLHEAGAAALREMWAVASEFKSAIIKLAVNHSNDGVKLNAIKFLEQTVVLYTGDLLPTLYPGAPSEALRMQPWPPSHALLKPTVLAREAEAHLMELVAMLKPPKVDSLAGPITIVAIKVVSSIAQQRPNFMGRVLPTLLGLASRCGEEGSTVAVSTSTAVKAALLTVLRCRAPTALPWHKKVTKGLQVMGAGDAAEAENRKVKEEPQAAPAQGQPGGPPAQQQVPAAAPPQPAITPKAELDQIMAVLGALAADPHPQQRGMLNSFVAGLQPALLADVVIANMARLPTRGQMGLAPAPAPNGALLAGLMQGLSNRPATPPGPIAGPRPPQGPPPVPIPVPVARPPPNIQLAPKDLTHAQRAALRRGAVERILAATKTPARHFRAGLLARLATKAPKQDGVADEMLESLLRDFHAQGGYALVMKWLFSLYVADAGLEPADALVANTATGMEVDQADGSAVESKPALLEGLEGEEASIATTESRIALSHEAGPSGQEQRSGPDLSGSQYEAVLLAVCEGVREALPAGDRTIARILLEAPVLPSPGVPNLLRDLCAGGGDWATLGLTTAQNIIMLRPPNRFAALGVVLDVAVCKQSDARGKAIRLVANKLFPMIALAPRIERFASQQLHSLMERPKPKPTAAGKPALPAGGKRLHAANVQLKQPLTAANADEPGASISEADGNRLCGLYCVLCTKRQTLLRGLFEVYAAAGPGGKAAIQKQAPALARVVGPAAPALIALVNATPPRSEPLMLACLYALTEKDKPPEALVKACLAQHTRRRDPRWLVPALAGMTRAAVVAVFPSLLNLDAARFNDMIHRLRNVPEEGKGLMNPSEILVALHTADLQKEKIPIRKLILALNLCLDQRDVFTPEALALTLQQLVVRTPLPPLFMRFVIQTQALAPKLKGYIMELLGTLVSRNIWSEPQQWKGWVMCAKETAPDSFPALLQLPTAMLKEALRQMPPAITKQLLEFATSGSSPVTVPRTTLVLLKELTTAVPRLPQPAEAQPAASGSAS</sequence>
<feature type="region of interest" description="Disordered" evidence="4">
    <location>
        <begin position="432"/>
        <end position="454"/>
    </location>
</feature>
<dbReference type="Proteomes" id="UP001489004">
    <property type="component" value="Unassembled WGS sequence"/>
</dbReference>
<dbReference type="GO" id="GO:0005847">
    <property type="term" value="C:mRNA cleavage and polyadenylation specificity factor complex"/>
    <property type="evidence" value="ECO:0007669"/>
    <property type="project" value="TreeGrafter"/>
</dbReference>
<feature type="compositionally biased region" description="Basic and acidic residues" evidence="4">
    <location>
        <begin position="319"/>
        <end position="328"/>
    </location>
</feature>
<reference evidence="7 8" key="1">
    <citation type="journal article" date="2024" name="Nat. Commun.">
        <title>Phylogenomics reveals the evolutionary origins of lichenization in chlorophyte algae.</title>
        <authorList>
            <person name="Puginier C."/>
            <person name="Libourel C."/>
            <person name="Otte J."/>
            <person name="Skaloud P."/>
            <person name="Haon M."/>
            <person name="Grisel S."/>
            <person name="Petersen M."/>
            <person name="Berrin J.G."/>
            <person name="Delaux P.M."/>
            <person name="Dal Grande F."/>
            <person name="Keller J."/>
        </authorList>
    </citation>
    <scope>NUCLEOTIDE SEQUENCE [LARGE SCALE GENOMIC DNA]</scope>
    <source>
        <strain evidence="7 8">SAG 2043</strain>
    </source>
</reference>
<protein>
    <recommendedName>
        <fullName evidence="9">Symplekin</fullName>
    </recommendedName>
</protein>
<dbReference type="PANTHER" id="PTHR15245">
    <property type="entry name" value="SYMPLEKIN-RELATED"/>
    <property type="match status" value="1"/>
</dbReference>
<evidence type="ECO:0000256" key="1">
    <source>
        <dbReference type="ARBA" id="ARBA00004123"/>
    </source>
</evidence>
<comment type="subcellular location">
    <subcellularLocation>
        <location evidence="1">Nucleus</location>
    </subcellularLocation>
</comment>
<dbReference type="InterPro" id="IPR011989">
    <property type="entry name" value="ARM-like"/>
</dbReference>
<dbReference type="PANTHER" id="PTHR15245:SF20">
    <property type="entry name" value="SYMPLEKIN"/>
    <property type="match status" value="1"/>
</dbReference>
<dbReference type="EMBL" id="JALJOR010000001">
    <property type="protein sequence ID" value="KAK9830014.1"/>
    <property type="molecule type" value="Genomic_DNA"/>
</dbReference>
<gene>
    <name evidence="7" type="ORF">WJX72_009205</name>
</gene>
<organism evidence="7 8">
    <name type="scientific">[Myrmecia] bisecta</name>
    <dbReference type="NCBI Taxonomy" id="41462"/>
    <lineage>
        <taxon>Eukaryota</taxon>
        <taxon>Viridiplantae</taxon>
        <taxon>Chlorophyta</taxon>
        <taxon>core chlorophytes</taxon>
        <taxon>Trebouxiophyceae</taxon>
        <taxon>Trebouxiales</taxon>
        <taxon>Trebouxiaceae</taxon>
        <taxon>Myrmecia</taxon>
    </lineage>
</organism>
<dbReference type="InterPro" id="IPR032460">
    <property type="entry name" value="Symplekin/Pta1_N"/>
</dbReference>
<evidence type="ECO:0000256" key="2">
    <source>
        <dbReference type="ARBA" id="ARBA00022664"/>
    </source>
</evidence>
<evidence type="ECO:0000256" key="4">
    <source>
        <dbReference type="SAM" id="MobiDB-lite"/>
    </source>
</evidence>
<proteinExistence type="predicted"/>
<name>A0AAW1R8Q8_9CHLO</name>
<dbReference type="Pfam" id="PF12295">
    <property type="entry name" value="Symplekin_C"/>
    <property type="match status" value="1"/>
</dbReference>
<evidence type="ECO:0000256" key="3">
    <source>
        <dbReference type="ARBA" id="ARBA00023242"/>
    </source>
</evidence>
<dbReference type="InterPro" id="IPR022075">
    <property type="entry name" value="Symplekin_C"/>
</dbReference>
<feature type="domain" description="Symplekin/Pta1 N-terminal" evidence="5">
    <location>
        <begin position="98"/>
        <end position="318"/>
    </location>
</feature>
<evidence type="ECO:0008006" key="9">
    <source>
        <dbReference type="Google" id="ProtNLM"/>
    </source>
</evidence>
<feature type="compositionally biased region" description="Pro residues" evidence="4">
    <location>
        <begin position="438"/>
        <end position="454"/>
    </location>
</feature>
<comment type="caution">
    <text evidence="7">The sequence shown here is derived from an EMBL/GenBank/DDBJ whole genome shotgun (WGS) entry which is preliminary data.</text>
</comment>